<dbReference type="RefSeq" id="WP_038050297.1">
    <property type="nucleotide sequence ID" value="NZ_JMFG01000035.1"/>
</dbReference>
<dbReference type="EC" id="2.3.1.-" evidence="7"/>
<protein>
    <recommendedName>
        <fullName evidence="7">Dihydrolipoamide acetyltransferase component of pyruvate dehydrogenase complex</fullName>
        <ecNumber evidence="7">2.3.1.-</ecNumber>
    </recommendedName>
</protein>
<evidence type="ECO:0000256" key="3">
    <source>
        <dbReference type="ARBA" id="ARBA00011484"/>
    </source>
</evidence>
<dbReference type="STRING" id="1312852.EG19_07975"/>
<reference evidence="11 12" key="1">
    <citation type="submission" date="2014-04" db="EMBL/GenBank/DDBJ databases">
        <title>The Genome Sequence of Thermoanaerobaculum aquaticum MP-01, The First Cultivated Group 23 Acidobacterium.</title>
        <authorList>
            <person name="Stamps B.W."/>
            <person name="Losey N.A."/>
            <person name="Lawson P.A."/>
            <person name="Stevenson B.S."/>
        </authorList>
    </citation>
    <scope>NUCLEOTIDE SEQUENCE [LARGE SCALE GENOMIC DNA]</scope>
    <source>
        <strain evidence="11 12">MP-01</strain>
    </source>
</reference>
<dbReference type="Gene3D" id="4.10.320.10">
    <property type="entry name" value="E3-binding domain"/>
    <property type="match status" value="1"/>
</dbReference>
<accession>A0A062XKH3</accession>
<evidence type="ECO:0000256" key="1">
    <source>
        <dbReference type="ARBA" id="ARBA00001938"/>
    </source>
</evidence>
<dbReference type="PANTHER" id="PTHR43178">
    <property type="entry name" value="DIHYDROLIPOAMIDE ACETYLTRANSFERASE COMPONENT OF PYRUVATE DEHYDROGENASE COMPLEX"/>
    <property type="match status" value="1"/>
</dbReference>
<dbReference type="PROSITE" id="PS50968">
    <property type="entry name" value="BIOTINYL_LIPOYL"/>
    <property type="match status" value="1"/>
</dbReference>
<evidence type="ECO:0000259" key="9">
    <source>
        <dbReference type="PROSITE" id="PS50968"/>
    </source>
</evidence>
<dbReference type="GO" id="GO:0005737">
    <property type="term" value="C:cytoplasm"/>
    <property type="evidence" value="ECO:0007669"/>
    <property type="project" value="TreeGrafter"/>
</dbReference>
<feature type="domain" description="Lipoyl-binding" evidence="9">
    <location>
        <begin position="2"/>
        <end position="77"/>
    </location>
</feature>
<dbReference type="SUPFAM" id="SSF52777">
    <property type="entry name" value="CoA-dependent acyltransferases"/>
    <property type="match status" value="1"/>
</dbReference>
<dbReference type="Pfam" id="PF00364">
    <property type="entry name" value="Biotin_lipoyl"/>
    <property type="match status" value="1"/>
</dbReference>
<dbReference type="AlphaFoldDB" id="A0A062XKH3"/>
<sequence>MPVNVVMPQMGESIAEGTIVKWFKNEGEPVKKDEPLLEISTDKVDAEVPAPASGVLAKIHYGPGATVPVETVIAEIAAEGEAVAATPQPAAAPEATPAAVPKAQAEAPAPAPPAEEPFARELTPAPAAPEGEVFPAAAPVPAEPEASEAALLRRRSSPLVRRIAAEHGIDLAQVPGTGLHGRVTKEDILSYIEKQKAKPAAPPAPPAAAPTPAPAPAAPRPAPTVPAAPTFAGEEYREPMSIMRQRIAEHMVASRRTSAHVQTVFEVDVSHIVRLREKYKDEWERQYGVKLTYTPFFLEAAIDALKAFPVLNASIDGNDIVYHRHINLGVAVALPHGLIVPVIKHAEELSLLGLQRALTDLATRARNKQLKPEEVQGSTFSVTNPGPYGNLFGLPIINQPNVAILSIGNIQRRPVVIRDAMGREGIGISDVVYLALSFDHRLIDGAVADQFMAHIKAFIQEGRFSLA</sequence>
<organism evidence="11 12">
    <name type="scientific">Thermoanaerobaculum aquaticum</name>
    <dbReference type="NCBI Taxonomy" id="1312852"/>
    <lineage>
        <taxon>Bacteria</taxon>
        <taxon>Pseudomonadati</taxon>
        <taxon>Acidobacteriota</taxon>
        <taxon>Thermoanaerobaculia</taxon>
        <taxon>Thermoanaerobaculales</taxon>
        <taxon>Thermoanaerobaculaceae</taxon>
        <taxon>Thermoanaerobaculum</taxon>
    </lineage>
</organism>
<dbReference type="GO" id="GO:0016407">
    <property type="term" value="F:acetyltransferase activity"/>
    <property type="evidence" value="ECO:0007669"/>
    <property type="project" value="TreeGrafter"/>
</dbReference>
<evidence type="ECO:0000256" key="4">
    <source>
        <dbReference type="ARBA" id="ARBA00022679"/>
    </source>
</evidence>
<evidence type="ECO:0000256" key="7">
    <source>
        <dbReference type="RuleBase" id="RU003423"/>
    </source>
</evidence>
<dbReference type="InterPro" id="IPR004167">
    <property type="entry name" value="PSBD"/>
</dbReference>
<feature type="region of interest" description="Disordered" evidence="8">
    <location>
        <begin position="195"/>
        <end position="229"/>
    </location>
</feature>
<feature type="compositionally biased region" description="Low complexity" evidence="8">
    <location>
        <begin position="85"/>
        <end position="108"/>
    </location>
</feature>
<evidence type="ECO:0000313" key="12">
    <source>
        <dbReference type="Proteomes" id="UP000027284"/>
    </source>
</evidence>
<dbReference type="Pfam" id="PF00198">
    <property type="entry name" value="2-oxoacid_dh"/>
    <property type="match status" value="1"/>
</dbReference>
<name>A0A062XKH3_9BACT</name>
<dbReference type="Gene3D" id="3.30.559.10">
    <property type="entry name" value="Chloramphenicol acetyltransferase-like domain"/>
    <property type="match status" value="1"/>
</dbReference>
<dbReference type="InterPro" id="IPR011053">
    <property type="entry name" value="Single_hybrid_motif"/>
</dbReference>
<evidence type="ECO:0000256" key="5">
    <source>
        <dbReference type="ARBA" id="ARBA00022823"/>
    </source>
</evidence>
<dbReference type="InterPro" id="IPR050743">
    <property type="entry name" value="2-oxoacid_DH_E2_comp"/>
</dbReference>
<comment type="caution">
    <text evidence="11">The sequence shown here is derived from an EMBL/GenBank/DDBJ whole genome shotgun (WGS) entry which is preliminary data.</text>
</comment>
<dbReference type="Pfam" id="PF02817">
    <property type="entry name" value="E3_binding"/>
    <property type="match status" value="1"/>
</dbReference>
<dbReference type="EMBL" id="JMFG01000035">
    <property type="protein sequence ID" value="KDA53042.1"/>
    <property type="molecule type" value="Genomic_DNA"/>
</dbReference>
<evidence type="ECO:0000256" key="2">
    <source>
        <dbReference type="ARBA" id="ARBA00007317"/>
    </source>
</evidence>
<evidence type="ECO:0000259" key="10">
    <source>
        <dbReference type="PROSITE" id="PS51826"/>
    </source>
</evidence>
<dbReference type="InterPro" id="IPR023213">
    <property type="entry name" value="CAT-like_dom_sf"/>
</dbReference>
<dbReference type="PANTHER" id="PTHR43178:SF5">
    <property type="entry name" value="LIPOAMIDE ACYLTRANSFERASE COMPONENT OF BRANCHED-CHAIN ALPHA-KETO ACID DEHYDROGENASE COMPLEX, MITOCHONDRIAL"/>
    <property type="match status" value="1"/>
</dbReference>
<comment type="subunit">
    <text evidence="3">Forms a 24-polypeptide structural core with octahedral symmetry.</text>
</comment>
<feature type="domain" description="Peripheral subunit-binding (PSBD)" evidence="10">
    <location>
        <begin position="155"/>
        <end position="192"/>
    </location>
</feature>
<dbReference type="PROSITE" id="PS51826">
    <property type="entry name" value="PSBD"/>
    <property type="match status" value="1"/>
</dbReference>
<dbReference type="InterPro" id="IPR001078">
    <property type="entry name" value="2-oxoacid_DH_actylTfrase"/>
</dbReference>
<dbReference type="Proteomes" id="UP000027284">
    <property type="component" value="Unassembled WGS sequence"/>
</dbReference>
<dbReference type="InterPro" id="IPR000089">
    <property type="entry name" value="Biotin_lipoyl"/>
</dbReference>
<dbReference type="GO" id="GO:0031405">
    <property type="term" value="F:lipoic acid binding"/>
    <property type="evidence" value="ECO:0007669"/>
    <property type="project" value="TreeGrafter"/>
</dbReference>
<dbReference type="SUPFAM" id="SSF47005">
    <property type="entry name" value="Peripheral subunit-binding domain of 2-oxo acid dehydrogenase complex"/>
    <property type="match status" value="1"/>
</dbReference>
<keyword evidence="4 7" id="KW-0808">Transferase</keyword>
<keyword evidence="5 7" id="KW-0450">Lipoyl</keyword>
<dbReference type="CDD" id="cd06849">
    <property type="entry name" value="lipoyl_domain"/>
    <property type="match status" value="1"/>
</dbReference>
<dbReference type="SUPFAM" id="SSF51230">
    <property type="entry name" value="Single hybrid motif"/>
    <property type="match status" value="1"/>
</dbReference>
<evidence type="ECO:0000313" key="11">
    <source>
        <dbReference type="EMBL" id="KDA53042.1"/>
    </source>
</evidence>
<dbReference type="OrthoDB" id="9805770at2"/>
<evidence type="ECO:0000256" key="6">
    <source>
        <dbReference type="ARBA" id="ARBA00023315"/>
    </source>
</evidence>
<proteinExistence type="inferred from homology"/>
<keyword evidence="12" id="KW-1185">Reference proteome</keyword>
<dbReference type="InterPro" id="IPR036625">
    <property type="entry name" value="E3-bd_dom_sf"/>
</dbReference>
<feature type="region of interest" description="Disordered" evidence="8">
    <location>
        <begin position="85"/>
        <end position="117"/>
    </location>
</feature>
<keyword evidence="6 7" id="KW-0012">Acyltransferase</keyword>
<evidence type="ECO:0000256" key="8">
    <source>
        <dbReference type="SAM" id="MobiDB-lite"/>
    </source>
</evidence>
<dbReference type="Gene3D" id="2.40.50.100">
    <property type="match status" value="1"/>
</dbReference>
<dbReference type="PROSITE" id="PS00189">
    <property type="entry name" value="LIPOYL"/>
    <property type="match status" value="1"/>
</dbReference>
<gene>
    <name evidence="11" type="ORF">EG19_07975</name>
</gene>
<dbReference type="InterPro" id="IPR003016">
    <property type="entry name" value="2-oxoA_DH_lipoyl-BS"/>
</dbReference>
<comment type="similarity">
    <text evidence="2 7">Belongs to the 2-oxoacid dehydrogenase family.</text>
</comment>
<comment type="cofactor">
    <cofactor evidence="1 7">
        <name>(R)-lipoate</name>
        <dbReference type="ChEBI" id="CHEBI:83088"/>
    </cofactor>
</comment>
<feature type="compositionally biased region" description="Pro residues" evidence="8">
    <location>
        <begin position="200"/>
        <end position="226"/>
    </location>
</feature>